<dbReference type="Gene3D" id="3.40.50.360">
    <property type="match status" value="1"/>
</dbReference>
<evidence type="ECO:0000313" key="4">
    <source>
        <dbReference type="EMBL" id="HIQ81520.1"/>
    </source>
</evidence>
<dbReference type="PANTHER" id="PTHR39201:SF1">
    <property type="entry name" value="FLAVODOXIN-LIKE DOMAIN-CONTAINING PROTEIN"/>
    <property type="match status" value="1"/>
</dbReference>
<dbReference type="Gene3D" id="2.40.100.20">
    <property type="match status" value="1"/>
</dbReference>
<dbReference type="InterPro" id="IPR008254">
    <property type="entry name" value="Flavodoxin/NO_synth"/>
</dbReference>
<dbReference type="AlphaFoldDB" id="A0A9D0ZJH0"/>
<dbReference type="SUPFAM" id="SSF50891">
    <property type="entry name" value="Cyclophilin-like"/>
    <property type="match status" value="1"/>
</dbReference>
<dbReference type="InterPro" id="IPR029039">
    <property type="entry name" value="Flavoprotein-like_sf"/>
</dbReference>
<dbReference type="EMBL" id="DVFZ01000005">
    <property type="protein sequence ID" value="HIQ81520.1"/>
    <property type="molecule type" value="Genomic_DNA"/>
</dbReference>
<reference evidence="4" key="1">
    <citation type="submission" date="2020-10" db="EMBL/GenBank/DDBJ databases">
        <authorList>
            <person name="Gilroy R."/>
        </authorList>
    </citation>
    <scope>NUCLEOTIDE SEQUENCE</scope>
    <source>
        <strain evidence="4">ChiSjej6B24-2974</strain>
    </source>
</reference>
<dbReference type="Pfam" id="PF18050">
    <property type="entry name" value="Cyclophil_like2"/>
    <property type="match status" value="1"/>
</dbReference>
<dbReference type="GO" id="GO:0016651">
    <property type="term" value="F:oxidoreductase activity, acting on NAD(P)H"/>
    <property type="evidence" value="ECO:0007669"/>
    <property type="project" value="UniProtKB-ARBA"/>
</dbReference>
<protein>
    <recommendedName>
        <fullName evidence="6">Flavodoxin</fullName>
    </recommendedName>
</protein>
<comment type="caution">
    <text evidence="4">The sequence shown here is derived from an EMBL/GenBank/DDBJ whole genome shotgun (WGS) entry which is preliminary data.</text>
</comment>
<name>A0A9D0ZJH0_9FIRM</name>
<dbReference type="InterPro" id="IPR041183">
    <property type="entry name" value="Cyclophilin-like"/>
</dbReference>
<accession>A0A9D0ZJH0</accession>
<evidence type="ECO:0000313" key="5">
    <source>
        <dbReference type="Proteomes" id="UP000824260"/>
    </source>
</evidence>
<evidence type="ECO:0000259" key="3">
    <source>
        <dbReference type="Pfam" id="PF18050"/>
    </source>
</evidence>
<sequence length="332" mass="35210">MKRILALLLSAMLCAVNAAWAEEAPSQTVLIAYFSLEENAAYADDVDASASASIVATDEGRVGTTEYIARLIQNHTGGDIHSIQTEESYPADFDAVVDQNHQERDAGTMPALSSRVENMDGYDVVFLGYPVWAGSAPRAILSFLSDYAFAGKTIVPFCTHDGYGAGGSFSAIQSAAAEAEVLEGFAIPAGEIEQAGAQVTAWLESLGMPAAAETPIVISFAGIELSAVLYDTPEARQFLEMLPMTVAMRQFGGREFYGGISGDIAPESEGQLYFADGDITYCDQNNTVAIFYAQTDRPDLTMRIVSMGRVTGGLSALAGHEGGAEMTFALAE</sequence>
<dbReference type="Pfam" id="PF12682">
    <property type="entry name" value="Flavodoxin_4"/>
    <property type="match status" value="1"/>
</dbReference>
<dbReference type="SUPFAM" id="SSF52218">
    <property type="entry name" value="Flavoproteins"/>
    <property type="match status" value="1"/>
</dbReference>
<keyword evidence="1" id="KW-0732">Signal</keyword>
<proteinExistence type="predicted"/>
<dbReference type="GO" id="GO:0010181">
    <property type="term" value="F:FMN binding"/>
    <property type="evidence" value="ECO:0007669"/>
    <property type="project" value="InterPro"/>
</dbReference>
<feature type="signal peptide" evidence="1">
    <location>
        <begin position="1"/>
        <end position="21"/>
    </location>
</feature>
<feature type="chain" id="PRO_5039533843" description="Flavodoxin" evidence="1">
    <location>
        <begin position="22"/>
        <end position="332"/>
    </location>
</feature>
<dbReference type="Proteomes" id="UP000824260">
    <property type="component" value="Unassembled WGS sequence"/>
</dbReference>
<dbReference type="InterPro" id="IPR029000">
    <property type="entry name" value="Cyclophilin-like_dom_sf"/>
</dbReference>
<evidence type="ECO:0000259" key="2">
    <source>
        <dbReference type="Pfam" id="PF12682"/>
    </source>
</evidence>
<feature type="domain" description="Cyclophilin-like" evidence="3">
    <location>
        <begin position="218"/>
        <end position="328"/>
    </location>
</feature>
<reference evidence="4" key="2">
    <citation type="journal article" date="2021" name="PeerJ">
        <title>Extensive microbial diversity within the chicken gut microbiome revealed by metagenomics and culture.</title>
        <authorList>
            <person name="Gilroy R."/>
            <person name="Ravi A."/>
            <person name="Getino M."/>
            <person name="Pursley I."/>
            <person name="Horton D.L."/>
            <person name="Alikhan N.F."/>
            <person name="Baker D."/>
            <person name="Gharbi K."/>
            <person name="Hall N."/>
            <person name="Watson M."/>
            <person name="Adriaenssens E.M."/>
            <person name="Foster-Nyarko E."/>
            <person name="Jarju S."/>
            <person name="Secka A."/>
            <person name="Antonio M."/>
            <person name="Oren A."/>
            <person name="Chaudhuri R.R."/>
            <person name="La Ragione R."/>
            <person name="Hildebrand F."/>
            <person name="Pallen M.J."/>
        </authorList>
    </citation>
    <scope>NUCLEOTIDE SEQUENCE</scope>
    <source>
        <strain evidence="4">ChiSjej6B24-2974</strain>
    </source>
</reference>
<feature type="domain" description="Flavodoxin-like" evidence="2">
    <location>
        <begin position="62"/>
        <end position="204"/>
    </location>
</feature>
<dbReference type="PANTHER" id="PTHR39201">
    <property type="entry name" value="EXPORTED PROTEIN-RELATED"/>
    <property type="match status" value="1"/>
</dbReference>
<evidence type="ECO:0008006" key="6">
    <source>
        <dbReference type="Google" id="ProtNLM"/>
    </source>
</evidence>
<evidence type="ECO:0000256" key="1">
    <source>
        <dbReference type="SAM" id="SignalP"/>
    </source>
</evidence>
<gene>
    <name evidence="4" type="ORF">IAA52_00275</name>
</gene>
<organism evidence="4 5">
    <name type="scientific">Candidatus Pullichristensenella stercorigallinarum</name>
    <dbReference type="NCBI Taxonomy" id="2840909"/>
    <lineage>
        <taxon>Bacteria</taxon>
        <taxon>Bacillati</taxon>
        <taxon>Bacillota</taxon>
        <taxon>Clostridia</taxon>
        <taxon>Candidatus Pullichristensenella</taxon>
    </lineage>
</organism>